<proteinExistence type="predicted"/>
<dbReference type="EMBL" id="LR796800">
    <property type="protein sequence ID" value="CAB4167096.1"/>
    <property type="molecule type" value="Genomic_DNA"/>
</dbReference>
<gene>
    <name evidence="2" type="ORF">UFOVP873_19</name>
</gene>
<dbReference type="Gene3D" id="1.10.530.10">
    <property type="match status" value="1"/>
</dbReference>
<dbReference type="InterPro" id="IPR008258">
    <property type="entry name" value="Transglycosylase_SLT_dom_1"/>
</dbReference>
<dbReference type="InterPro" id="IPR023346">
    <property type="entry name" value="Lysozyme-like_dom_sf"/>
</dbReference>
<evidence type="ECO:0000259" key="1">
    <source>
        <dbReference type="Pfam" id="PF01464"/>
    </source>
</evidence>
<protein>
    <submittedName>
        <fullName evidence="2">Transglycosylase SLT domain 1</fullName>
    </submittedName>
</protein>
<accession>A0A6J5PB43</accession>
<dbReference type="Pfam" id="PF01464">
    <property type="entry name" value="SLT"/>
    <property type="match status" value="1"/>
</dbReference>
<feature type="domain" description="Transglycosylase SLT" evidence="1">
    <location>
        <begin position="1"/>
        <end position="65"/>
    </location>
</feature>
<name>A0A6J5PB43_9CAUD</name>
<dbReference type="SUPFAM" id="SSF53955">
    <property type="entry name" value="Lysozyme-like"/>
    <property type="match status" value="1"/>
</dbReference>
<organism evidence="2">
    <name type="scientific">uncultured Caudovirales phage</name>
    <dbReference type="NCBI Taxonomy" id="2100421"/>
    <lineage>
        <taxon>Viruses</taxon>
        <taxon>Duplodnaviria</taxon>
        <taxon>Heunggongvirae</taxon>
        <taxon>Uroviricota</taxon>
        <taxon>Caudoviricetes</taxon>
        <taxon>Peduoviridae</taxon>
        <taxon>Maltschvirus</taxon>
        <taxon>Maltschvirus maltsch</taxon>
    </lineage>
</organism>
<evidence type="ECO:0000313" key="2">
    <source>
        <dbReference type="EMBL" id="CAB4167096.1"/>
    </source>
</evidence>
<reference evidence="2" key="1">
    <citation type="submission" date="2020-04" db="EMBL/GenBank/DDBJ databases">
        <authorList>
            <person name="Chiriac C."/>
            <person name="Salcher M."/>
            <person name="Ghai R."/>
            <person name="Kavagutti S V."/>
        </authorList>
    </citation>
    <scope>NUCLEOTIDE SEQUENCE</scope>
</reference>
<sequence length="80" mass="9557">MLMKIMWRESHCQTTSINRRDPWGGSMGLLQINMSNYGWAKRNGWVKTPDDLLKRNQNLKVGLELYKLYRWRPWGTKSSQ</sequence>